<evidence type="ECO:0000313" key="3">
    <source>
        <dbReference type="Proteomes" id="UP000234857"/>
    </source>
</evidence>
<organism evidence="2 3">
    <name type="scientific">Muiribacterium halophilum</name>
    <dbReference type="NCBI Taxonomy" id="2053465"/>
    <lineage>
        <taxon>Bacteria</taxon>
        <taxon>Candidatus Muiribacteriota</taxon>
        <taxon>Candidatus Muiribacteriia</taxon>
        <taxon>Candidatus Muiribacteriales</taxon>
        <taxon>Candidatus Muiribacteriaceae</taxon>
        <taxon>Candidatus Muiribacterium</taxon>
    </lineage>
</organism>
<feature type="region of interest" description="Disordered" evidence="1">
    <location>
        <begin position="350"/>
        <end position="371"/>
    </location>
</feature>
<reference evidence="2 3" key="1">
    <citation type="submission" date="2017-11" db="EMBL/GenBank/DDBJ databases">
        <title>Genome-resolved metagenomics identifies genetic mobility, metabolic interactions, and unexpected diversity in perchlorate-reducing communities.</title>
        <authorList>
            <person name="Barnum T.P."/>
            <person name="Figueroa I.A."/>
            <person name="Carlstrom C.I."/>
            <person name="Lucas L.N."/>
            <person name="Engelbrektson A.L."/>
            <person name="Coates J.D."/>
        </authorList>
    </citation>
    <scope>NUCLEOTIDE SEQUENCE [LARGE SCALE GENOMIC DNA]</scope>
    <source>
        <strain evidence="2">BM706</strain>
    </source>
</reference>
<evidence type="ECO:0000313" key="2">
    <source>
        <dbReference type="EMBL" id="PLX15336.1"/>
    </source>
</evidence>
<dbReference type="AlphaFoldDB" id="A0A2N5Z9K1"/>
<proteinExistence type="predicted"/>
<accession>A0A2N5Z9K1</accession>
<feature type="compositionally biased region" description="Polar residues" evidence="1">
    <location>
        <begin position="353"/>
        <end position="364"/>
    </location>
</feature>
<name>A0A2N5Z9K1_MUIH1</name>
<comment type="caution">
    <text evidence="2">The sequence shown here is derived from an EMBL/GenBank/DDBJ whole genome shotgun (WGS) entry which is preliminary data.</text>
</comment>
<dbReference type="Proteomes" id="UP000234857">
    <property type="component" value="Unassembled WGS sequence"/>
</dbReference>
<dbReference type="EMBL" id="PKTG01000141">
    <property type="protein sequence ID" value="PLX15336.1"/>
    <property type="molecule type" value="Genomic_DNA"/>
</dbReference>
<sequence length="371" mass="42471">MTVNNVGEFSDILKNFKIDQKNDFRVGELLKAKVMGFSEGKPILNIKGQIFQAKSEVPLKIKQQLHVVVKKKEGSTTFLKIVDPNSSDRESRLINSLLKNGLPFKKLALFENLIKNGLSEKSAILLMKNALPENSTTIELFKSLDNIGDKLNTIKDLYSLIIKNLSPEKVTLFKEKFFPDTLNKESIIKYIKDSLTSTESKLINSKSLDSDIKAFLSKEEAPILKDIIRYIDLNHMLSKDDKKNIFLQIPFFYKGEEDDEMNYSELNFSSENKISKKSSIDIQFILDMTNIDMLRVDARYFISGQNLAINFSSKDKDVLDMIELFKDDLLENLEGINCVFDTRLIKKSDDIPNKTQNNHQSNYNGRIDLKA</sequence>
<evidence type="ECO:0000256" key="1">
    <source>
        <dbReference type="SAM" id="MobiDB-lite"/>
    </source>
</evidence>
<gene>
    <name evidence="2" type="ORF">C0601_13225</name>
</gene>
<protein>
    <submittedName>
        <fullName evidence="2">Uncharacterized protein</fullName>
    </submittedName>
</protein>